<protein>
    <recommendedName>
        <fullName evidence="4">Carboxypeptidase-like protein</fullName>
    </recommendedName>
</protein>
<comment type="caution">
    <text evidence="2">The sequence shown here is derived from an EMBL/GenBank/DDBJ whole genome shotgun (WGS) entry which is preliminary data.</text>
</comment>
<dbReference type="RefSeq" id="WP_116543840.1">
    <property type="nucleotide sequence ID" value="NZ_QEKI01000007.1"/>
</dbReference>
<evidence type="ECO:0000313" key="3">
    <source>
        <dbReference type="Proteomes" id="UP000245466"/>
    </source>
</evidence>
<sequence>MKKMKLLLLIVLAPLIAFAQGHAGSYSISGKVNLLIGLDLAPAQEALVTVKNTGQVATTDSLGIFKLENLKQGKHQLQVLGASFPAIDTSVTITEVSITGLSLLAIADCSINEDIAQRDINNKKPRLLIVGGIAPVVYVHQEKFEKKYDVKYHDFGCVAPNEKCIEQYNQVVFKYLDSRYGKKWRKEVRKDVVGM</sequence>
<reference evidence="2 3" key="1">
    <citation type="submission" date="2018-04" db="EMBL/GenBank/DDBJ databases">
        <title>Genomic Encyclopedia of Type Strains, Phase IV (KMG-IV): sequencing the most valuable type-strain genomes for metagenomic binning, comparative biology and taxonomic classification.</title>
        <authorList>
            <person name="Goeker M."/>
        </authorList>
    </citation>
    <scope>NUCLEOTIDE SEQUENCE [LARGE SCALE GENOMIC DNA]</scope>
    <source>
        <strain evidence="2 3">DSM 100231</strain>
    </source>
</reference>
<dbReference type="EMBL" id="QEKI01000007">
    <property type="protein sequence ID" value="PVY40540.1"/>
    <property type="molecule type" value="Genomic_DNA"/>
</dbReference>
<evidence type="ECO:0000313" key="2">
    <source>
        <dbReference type="EMBL" id="PVY40540.1"/>
    </source>
</evidence>
<dbReference type="Gene3D" id="2.60.40.1120">
    <property type="entry name" value="Carboxypeptidase-like, regulatory domain"/>
    <property type="match status" value="1"/>
</dbReference>
<accession>A0A2U1AVW4</accession>
<dbReference type="GO" id="GO:0030246">
    <property type="term" value="F:carbohydrate binding"/>
    <property type="evidence" value="ECO:0007669"/>
    <property type="project" value="InterPro"/>
</dbReference>
<dbReference type="SUPFAM" id="SSF49452">
    <property type="entry name" value="Starch-binding domain-like"/>
    <property type="match status" value="1"/>
</dbReference>
<dbReference type="Proteomes" id="UP000245466">
    <property type="component" value="Unassembled WGS sequence"/>
</dbReference>
<feature type="signal peptide" evidence="1">
    <location>
        <begin position="1"/>
        <end position="19"/>
    </location>
</feature>
<feature type="chain" id="PRO_5015663272" description="Carboxypeptidase-like protein" evidence="1">
    <location>
        <begin position="20"/>
        <end position="195"/>
    </location>
</feature>
<dbReference type="AlphaFoldDB" id="A0A2U1AVW4"/>
<dbReference type="OrthoDB" id="886739at2"/>
<name>A0A2U1AVW4_9BACT</name>
<organism evidence="2 3">
    <name type="scientific">Pontibacter virosus</name>
    <dbReference type="NCBI Taxonomy" id="1765052"/>
    <lineage>
        <taxon>Bacteria</taxon>
        <taxon>Pseudomonadati</taxon>
        <taxon>Bacteroidota</taxon>
        <taxon>Cytophagia</taxon>
        <taxon>Cytophagales</taxon>
        <taxon>Hymenobacteraceae</taxon>
        <taxon>Pontibacter</taxon>
    </lineage>
</organism>
<dbReference type="InterPro" id="IPR013784">
    <property type="entry name" value="Carb-bd-like_fold"/>
</dbReference>
<keyword evidence="1" id="KW-0732">Signal</keyword>
<gene>
    <name evidence="2" type="ORF">C8E01_107171</name>
</gene>
<evidence type="ECO:0008006" key="4">
    <source>
        <dbReference type="Google" id="ProtNLM"/>
    </source>
</evidence>
<proteinExistence type="predicted"/>
<keyword evidence="3" id="KW-1185">Reference proteome</keyword>
<evidence type="ECO:0000256" key="1">
    <source>
        <dbReference type="SAM" id="SignalP"/>
    </source>
</evidence>